<evidence type="ECO:0000313" key="2">
    <source>
        <dbReference type="EMBL" id="PNJ29450.1"/>
    </source>
</evidence>
<feature type="region of interest" description="Disordered" evidence="1">
    <location>
        <begin position="19"/>
        <end position="44"/>
    </location>
</feature>
<evidence type="ECO:0000256" key="1">
    <source>
        <dbReference type="SAM" id="MobiDB-lite"/>
    </source>
</evidence>
<proteinExistence type="predicted"/>
<comment type="caution">
    <text evidence="2">The sequence shown here is derived from an EMBL/GenBank/DDBJ whole genome shotgun (WGS) entry which is preliminary data.</text>
</comment>
<name>A0A2J8T8X1_PONAB</name>
<accession>A0A2J8T8X1</accession>
<sequence length="44" mass="4631">MACKWRGRALQLEFRPRGRLWSGPGCGSAGSAPPPSVPAVRGLP</sequence>
<dbReference type="EMBL" id="NDHI03003516">
    <property type="protein sequence ID" value="PNJ29450.1"/>
    <property type="molecule type" value="Genomic_DNA"/>
</dbReference>
<reference evidence="2" key="1">
    <citation type="submission" date="2017-12" db="EMBL/GenBank/DDBJ databases">
        <title>High-resolution comparative analysis of great ape genomes.</title>
        <authorList>
            <person name="Pollen A."/>
            <person name="Hastie A."/>
            <person name="Hormozdiari F."/>
            <person name="Dougherty M."/>
            <person name="Liu R."/>
            <person name="Chaisson M."/>
            <person name="Hoppe E."/>
            <person name="Hill C."/>
            <person name="Pang A."/>
            <person name="Hillier L."/>
            <person name="Baker C."/>
            <person name="Armstrong J."/>
            <person name="Shendure J."/>
            <person name="Paten B."/>
            <person name="Wilson R."/>
            <person name="Chao H."/>
            <person name="Schneider V."/>
            <person name="Ventura M."/>
            <person name="Kronenberg Z."/>
            <person name="Murali S."/>
            <person name="Gordon D."/>
            <person name="Cantsilieris S."/>
            <person name="Munson K."/>
            <person name="Nelson B."/>
            <person name="Raja A."/>
            <person name="Underwood J."/>
            <person name="Diekhans M."/>
            <person name="Fiddes I."/>
            <person name="Haussler D."/>
            <person name="Eichler E."/>
        </authorList>
    </citation>
    <scope>NUCLEOTIDE SEQUENCE [LARGE SCALE GENOMIC DNA]</scope>
    <source>
        <strain evidence="2">Susie</strain>
    </source>
</reference>
<gene>
    <name evidence="2" type="ORF">CR201_G0036964</name>
</gene>
<organism evidence="2">
    <name type="scientific">Pongo abelii</name>
    <name type="common">Sumatran orangutan</name>
    <name type="synonym">Pongo pygmaeus abelii</name>
    <dbReference type="NCBI Taxonomy" id="9601"/>
    <lineage>
        <taxon>Eukaryota</taxon>
        <taxon>Metazoa</taxon>
        <taxon>Chordata</taxon>
        <taxon>Craniata</taxon>
        <taxon>Vertebrata</taxon>
        <taxon>Euteleostomi</taxon>
        <taxon>Mammalia</taxon>
        <taxon>Eutheria</taxon>
        <taxon>Euarchontoglires</taxon>
        <taxon>Primates</taxon>
        <taxon>Haplorrhini</taxon>
        <taxon>Catarrhini</taxon>
        <taxon>Hominidae</taxon>
        <taxon>Pongo</taxon>
    </lineage>
</organism>
<dbReference type="AlphaFoldDB" id="A0A2J8T8X1"/>
<protein>
    <submittedName>
        <fullName evidence="2">NIT2 isoform 6</fullName>
    </submittedName>
</protein>